<evidence type="ECO:0000313" key="4">
    <source>
        <dbReference type="Proteomes" id="UP000198702"/>
    </source>
</evidence>
<evidence type="ECO:0000313" key="3">
    <source>
        <dbReference type="EMBL" id="SFI47780.1"/>
    </source>
</evidence>
<name>A0A7Z7CZG3_9MICO</name>
<dbReference type="RefSeq" id="WP_051526277.1">
    <property type="nucleotide sequence ID" value="NZ_FOQZ01000002.1"/>
</dbReference>
<dbReference type="GO" id="GO:0005975">
    <property type="term" value="P:carbohydrate metabolic process"/>
    <property type="evidence" value="ECO:0007669"/>
    <property type="project" value="InterPro"/>
</dbReference>
<proteinExistence type="predicted"/>
<dbReference type="AlphaFoldDB" id="A0A7Z7CZG3"/>
<evidence type="ECO:0000256" key="1">
    <source>
        <dbReference type="SAM" id="MobiDB-lite"/>
    </source>
</evidence>
<gene>
    <name evidence="3" type="ORF">SAMN04487751_1808</name>
</gene>
<feature type="region of interest" description="Disordered" evidence="1">
    <location>
        <begin position="529"/>
        <end position="549"/>
    </location>
</feature>
<accession>A0A7Z7CZG3</accession>
<reference evidence="3 4" key="1">
    <citation type="submission" date="2016-10" db="EMBL/GenBank/DDBJ databases">
        <authorList>
            <person name="Varghese N."/>
            <person name="Submissions S."/>
        </authorList>
    </citation>
    <scope>NUCLEOTIDE SEQUENCE [LARGE SCALE GENOMIC DNA]</scope>
    <source>
        <strain evidence="3 4">UNC380MFSha3.1</strain>
    </source>
</reference>
<dbReference type="InterPro" id="IPR054491">
    <property type="entry name" value="MGH1-like_GH"/>
</dbReference>
<feature type="domain" description="Mannosylglycerate hydrolase MGH1-like glycoside hydrolase" evidence="2">
    <location>
        <begin position="106"/>
        <end position="408"/>
    </location>
</feature>
<dbReference type="InterPro" id="IPR012341">
    <property type="entry name" value="6hp_glycosidase-like_sf"/>
</dbReference>
<dbReference type="SUPFAM" id="SSF48208">
    <property type="entry name" value="Six-hairpin glycosidases"/>
    <property type="match status" value="1"/>
</dbReference>
<dbReference type="Pfam" id="PF22422">
    <property type="entry name" value="MGH1-like_GH"/>
    <property type="match status" value="1"/>
</dbReference>
<dbReference type="InterPro" id="IPR008928">
    <property type="entry name" value="6-hairpin_glycosidase_sf"/>
</dbReference>
<dbReference type="Gene3D" id="1.50.10.10">
    <property type="match status" value="1"/>
</dbReference>
<dbReference type="EMBL" id="FOQZ01000002">
    <property type="protein sequence ID" value="SFI47780.1"/>
    <property type="molecule type" value="Genomic_DNA"/>
</dbReference>
<protein>
    <recommendedName>
        <fullName evidence="2">Mannosylglycerate hydrolase MGH1-like glycoside hydrolase domain-containing protein</fullName>
    </recommendedName>
</protein>
<evidence type="ECO:0000259" key="2">
    <source>
        <dbReference type="Pfam" id="PF22422"/>
    </source>
</evidence>
<organism evidence="3 4">
    <name type="scientific">Microbacterium saccharophilum</name>
    <dbReference type="NCBI Taxonomy" id="1213358"/>
    <lineage>
        <taxon>Bacteria</taxon>
        <taxon>Bacillati</taxon>
        <taxon>Actinomycetota</taxon>
        <taxon>Actinomycetes</taxon>
        <taxon>Micrococcales</taxon>
        <taxon>Microbacteriaceae</taxon>
        <taxon>Microbacterium</taxon>
    </lineage>
</organism>
<dbReference type="Proteomes" id="UP000198702">
    <property type="component" value="Unassembled WGS sequence"/>
</dbReference>
<sequence length="549" mass="58816">MTAIDEALTRLRAADAVARAGIAADGPLGAGIRAARLGFAAVGGEHGGALEDRWHRAVAELDTCIAPTGGAQLLHEGGVYRGAWLESTATINAEILDRFAPDVTRATHLAFAAAQRDDGLLPYKITGDGPAFTQIQTVSPLARGVWTHYLRTGRDRAYLTTMYTAMARNDAWVAAHRDTRGTGGVEAFCTFDTGHDLSPRFWQVPDRCHHGDAARYDPGVPLLPFVAPDLTANVACQRAYLALIAAELGEAPEPWREKADASRAALFAQCHDERDGMFYDRAADGTHVRVASDVLLRVLACEIADDALFTASLEDHLMHTRRFLSAAGFTSVAMDDPRFDGDHTRNSWAGPVNALTLIRAAHAFERHGRVAELALSHAGLLTAMAGHGRFAQCYDPWSADAGYTEAYSPSILWLLDTLERDAGILPLPDGRVWLSGLIPTRLDHGRAPTATAASRTVHGVHWELAGDDETVVVHRDGAERVRFPRGWRVEVSADGQVAAVTCLAAGAVAGTLRGEGTAVDLALSPNDRVEITGDGPGTLTRPGFTPPRS</sequence>
<comment type="caution">
    <text evidence="3">The sequence shown here is derived from an EMBL/GenBank/DDBJ whole genome shotgun (WGS) entry which is preliminary data.</text>
</comment>